<comment type="caution">
    <text evidence="3">The sequence shown here is derived from an EMBL/GenBank/DDBJ whole genome shotgun (WGS) entry which is preliminary data.</text>
</comment>
<feature type="domain" description="DOMON" evidence="2">
    <location>
        <begin position="45"/>
        <end position="159"/>
    </location>
</feature>
<evidence type="ECO:0000256" key="1">
    <source>
        <dbReference type="SAM" id="Phobius"/>
    </source>
</evidence>
<dbReference type="InterPro" id="IPR015920">
    <property type="entry name" value="Cellobiose_DH-like_cyt"/>
</dbReference>
<evidence type="ECO:0000259" key="2">
    <source>
        <dbReference type="PROSITE" id="PS50836"/>
    </source>
</evidence>
<keyword evidence="4" id="KW-1185">Reference proteome</keyword>
<dbReference type="CDD" id="cd08760">
    <property type="entry name" value="Cyt_b561_FRRS1_like"/>
    <property type="match status" value="1"/>
</dbReference>
<dbReference type="Pfam" id="PF16010">
    <property type="entry name" value="CDH-cyt"/>
    <property type="match status" value="1"/>
</dbReference>
<dbReference type="Gene3D" id="2.60.40.1210">
    <property type="entry name" value="Cellobiose dehydrogenase, cytochrome domain"/>
    <property type="match status" value="1"/>
</dbReference>
<name>A0A9N9CCQ7_9GLOM</name>
<accession>A0A9N9CCQ7</accession>
<evidence type="ECO:0000313" key="3">
    <source>
        <dbReference type="EMBL" id="CAG8595454.1"/>
    </source>
</evidence>
<keyword evidence="1" id="KW-1133">Transmembrane helix</keyword>
<dbReference type="OrthoDB" id="19261at2759"/>
<sequence>MAAYRAILSITRYIEIGINVDVRMRHKTTYFIQLDVYGSRFCYPDAMNLCVDISTGSNNVTFNVEASADIGWVGVGVGDGMVGAYLMIVWPNSDGSVTISQRKATDHDLPNPTNQQADLTLDSSSGLKDGKFRAAFSRPLRVQGSIVSASTKNFIYAVSDQKVPESKYDTNTLQQHLYRGYIILGNNNRLLVAHAVIMFLAWAVSAPTAVFIARFGRQKLPKSWFHLHWSMQTFLTIPLVIIAFVLAYVGRGKKFDAGVAHQANITSRFNNLCS</sequence>
<organism evidence="3 4">
    <name type="scientific">Paraglomus brasilianum</name>
    <dbReference type="NCBI Taxonomy" id="144538"/>
    <lineage>
        <taxon>Eukaryota</taxon>
        <taxon>Fungi</taxon>
        <taxon>Fungi incertae sedis</taxon>
        <taxon>Mucoromycota</taxon>
        <taxon>Glomeromycotina</taxon>
        <taxon>Glomeromycetes</taxon>
        <taxon>Paraglomerales</taxon>
        <taxon>Paraglomeraceae</taxon>
        <taxon>Paraglomus</taxon>
    </lineage>
</organism>
<dbReference type="PANTHER" id="PTHR47797">
    <property type="entry name" value="DEHYDROGENASE, PUTATIVE (AFU_ORTHOLOGUE AFUA_8G05805)-RELATED"/>
    <property type="match status" value="1"/>
</dbReference>
<keyword evidence="1" id="KW-0472">Membrane</keyword>
<keyword evidence="1" id="KW-0812">Transmembrane</keyword>
<dbReference type="PROSITE" id="PS50836">
    <property type="entry name" value="DOMON"/>
    <property type="match status" value="1"/>
</dbReference>
<dbReference type="SMART" id="SM00664">
    <property type="entry name" value="DoH"/>
    <property type="match status" value="1"/>
</dbReference>
<evidence type="ECO:0000313" key="4">
    <source>
        <dbReference type="Proteomes" id="UP000789739"/>
    </source>
</evidence>
<dbReference type="EMBL" id="CAJVPI010001118">
    <property type="protein sequence ID" value="CAG8595454.1"/>
    <property type="molecule type" value="Genomic_DNA"/>
</dbReference>
<feature type="transmembrane region" description="Helical" evidence="1">
    <location>
        <begin position="191"/>
        <end position="215"/>
    </location>
</feature>
<feature type="transmembrane region" description="Helical" evidence="1">
    <location>
        <begin position="227"/>
        <end position="249"/>
    </location>
</feature>
<proteinExistence type="predicted"/>
<dbReference type="AlphaFoldDB" id="A0A9N9CCQ7"/>
<dbReference type="InterPro" id="IPR005018">
    <property type="entry name" value="DOMON_domain"/>
</dbReference>
<protein>
    <submittedName>
        <fullName evidence="3">5547_t:CDS:1</fullName>
    </submittedName>
</protein>
<reference evidence="3" key="1">
    <citation type="submission" date="2021-06" db="EMBL/GenBank/DDBJ databases">
        <authorList>
            <person name="Kallberg Y."/>
            <person name="Tangrot J."/>
            <person name="Rosling A."/>
        </authorList>
    </citation>
    <scope>NUCLEOTIDE SEQUENCE</scope>
    <source>
        <strain evidence="3">BR232B</strain>
    </source>
</reference>
<dbReference type="PANTHER" id="PTHR47797:SF3">
    <property type="entry name" value="CYTOCHROME B561 DOMAIN-CONTAINING PROTEIN"/>
    <property type="match status" value="1"/>
</dbReference>
<dbReference type="SUPFAM" id="SSF49344">
    <property type="entry name" value="CBD9-like"/>
    <property type="match status" value="1"/>
</dbReference>
<dbReference type="Proteomes" id="UP000789739">
    <property type="component" value="Unassembled WGS sequence"/>
</dbReference>
<gene>
    <name evidence="3" type="ORF">PBRASI_LOCUS7354</name>
</gene>